<name>A0A6S6SP83_9BACT</name>
<proteinExistence type="predicted"/>
<gene>
    <name evidence="1" type="ORF">HELGO_WM17728</name>
</gene>
<dbReference type="AlphaFoldDB" id="A0A6S6SP83"/>
<protein>
    <submittedName>
        <fullName evidence="1">Uncharacterized protein</fullName>
    </submittedName>
</protein>
<dbReference type="EMBL" id="CACVAP010000057">
    <property type="protein sequence ID" value="CAA6809070.1"/>
    <property type="molecule type" value="Genomic_DNA"/>
</dbReference>
<sequence length="183" mass="22134">MKKLILTILMTTTFLFSSNLSTLYKLYEKQEYSKACDYAVKYFNKNKNSEQYVTLYGLACLETDKIHRIATPMLRLKETKDSRENAAYFSTILLQKTLLFQALIDEVSLTDLHLPTTNFILSKIFKLYVKKEYVLKDNIYIFMDEQKKEMKYQLYIEETKKHKKYMIIDIYKDDKFTRRYRYE</sequence>
<organism evidence="1">
    <name type="scientific">uncultured Sulfurovum sp</name>
    <dbReference type="NCBI Taxonomy" id="269237"/>
    <lineage>
        <taxon>Bacteria</taxon>
        <taxon>Pseudomonadati</taxon>
        <taxon>Campylobacterota</taxon>
        <taxon>Epsilonproteobacteria</taxon>
        <taxon>Campylobacterales</taxon>
        <taxon>Sulfurovaceae</taxon>
        <taxon>Sulfurovum</taxon>
        <taxon>environmental samples</taxon>
    </lineage>
</organism>
<evidence type="ECO:0000313" key="1">
    <source>
        <dbReference type="EMBL" id="CAA6809070.1"/>
    </source>
</evidence>
<reference evidence="1" key="1">
    <citation type="submission" date="2020-01" db="EMBL/GenBank/DDBJ databases">
        <authorList>
            <person name="Meier V. D."/>
            <person name="Meier V D."/>
        </authorList>
    </citation>
    <scope>NUCLEOTIDE SEQUENCE</scope>
    <source>
        <strain evidence="1">HLG_WM_MAG_06</strain>
    </source>
</reference>
<accession>A0A6S6SP83</accession>